<reference evidence="1 2" key="1">
    <citation type="submission" date="2020-07" db="EMBL/GenBank/DDBJ databases">
        <title>Genomic Encyclopedia of Type Strains, Phase IV (KMG-V): Genome sequencing to study the core and pangenomes of soil and plant-associated prokaryotes.</title>
        <authorList>
            <person name="Whitman W."/>
        </authorList>
    </citation>
    <scope>NUCLEOTIDE SEQUENCE [LARGE SCALE GENOMIC DNA]</scope>
    <source>
        <strain evidence="1 2">M8UP30</strain>
    </source>
</reference>
<organism evidence="1 2">
    <name type="scientific">Tunturiibacter lichenicola</name>
    <dbReference type="NCBI Taxonomy" id="2051959"/>
    <lineage>
        <taxon>Bacteria</taxon>
        <taxon>Pseudomonadati</taxon>
        <taxon>Acidobacteriota</taxon>
        <taxon>Terriglobia</taxon>
        <taxon>Terriglobales</taxon>
        <taxon>Acidobacteriaceae</taxon>
        <taxon>Tunturiibacter</taxon>
    </lineage>
</organism>
<comment type="caution">
    <text evidence="1">The sequence shown here is derived from an EMBL/GenBank/DDBJ whole genome shotgun (WGS) entry which is preliminary data.</text>
</comment>
<sequence>MKEPQKTMTTRIRNRFLRTADLPGEGHPAAKKLHNPAPNPFFNAHIPRNNDLLITSTTANSNKTSILAITRMDAMV</sequence>
<dbReference type="EMBL" id="JACCCV010000002">
    <property type="protein sequence ID" value="NYF53585.1"/>
    <property type="molecule type" value="Genomic_DNA"/>
</dbReference>
<name>A0A7Y9NRI7_9BACT</name>
<dbReference type="Proteomes" id="UP000534186">
    <property type="component" value="Unassembled WGS sequence"/>
</dbReference>
<proteinExistence type="predicted"/>
<accession>A0A7Y9NRI7</accession>
<evidence type="ECO:0000313" key="2">
    <source>
        <dbReference type="Proteomes" id="UP000534186"/>
    </source>
</evidence>
<evidence type="ECO:0000313" key="1">
    <source>
        <dbReference type="EMBL" id="NYF53585.1"/>
    </source>
</evidence>
<gene>
    <name evidence="1" type="ORF">HDF12_003984</name>
</gene>
<protein>
    <submittedName>
        <fullName evidence="1">Uncharacterized protein</fullName>
    </submittedName>
</protein>
<dbReference type="AlphaFoldDB" id="A0A7Y9NRI7"/>